<comment type="similarity">
    <text evidence="7">Belongs to the drug/metabolite transporter (DMT) superfamily. Small multidrug resistance (SMR) (TC 2.A.7.1) family.</text>
</comment>
<keyword evidence="10" id="KW-1185">Reference proteome</keyword>
<dbReference type="GO" id="GO:0022857">
    <property type="term" value="F:transmembrane transporter activity"/>
    <property type="evidence" value="ECO:0007669"/>
    <property type="project" value="InterPro"/>
</dbReference>
<dbReference type="InterPro" id="IPR037185">
    <property type="entry name" value="EmrE-like"/>
</dbReference>
<dbReference type="RefSeq" id="WP_089740570.1">
    <property type="nucleotide sequence ID" value="NZ_FOGL01000008.1"/>
</dbReference>
<keyword evidence="3" id="KW-1003">Cell membrane</keyword>
<organism evidence="9 10">
    <name type="scientific">Gracilibacillus ureilyticus</name>
    <dbReference type="NCBI Taxonomy" id="531814"/>
    <lineage>
        <taxon>Bacteria</taxon>
        <taxon>Bacillati</taxon>
        <taxon>Bacillota</taxon>
        <taxon>Bacilli</taxon>
        <taxon>Bacillales</taxon>
        <taxon>Bacillaceae</taxon>
        <taxon>Gracilibacillus</taxon>
    </lineage>
</organism>
<dbReference type="InterPro" id="IPR000390">
    <property type="entry name" value="Small_drug/metabolite_transptr"/>
</dbReference>
<feature type="transmembrane region" description="Helical" evidence="8">
    <location>
        <begin position="87"/>
        <end position="103"/>
    </location>
</feature>
<dbReference type="EMBL" id="FOGL01000008">
    <property type="protein sequence ID" value="SER67481.1"/>
    <property type="molecule type" value="Genomic_DNA"/>
</dbReference>
<keyword evidence="4 7" id="KW-0812">Transmembrane</keyword>
<dbReference type="SUPFAM" id="SSF103481">
    <property type="entry name" value="Multidrug resistance efflux transporter EmrE"/>
    <property type="match status" value="1"/>
</dbReference>
<evidence type="ECO:0000256" key="5">
    <source>
        <dbReference type="ARBA" id="ARBA00022989"/>
    </source>
</evidence>
<feature type="transmembrane region" description="Helical" evidence="8">
    <location>
        <begin position="59"/>
        <end position="78"/>
    </location>
</feature>
<keyword evidence="2" id="KW-0813">Transport</keyword>
<dbReference type="Pfam" id="PF00893">
    <property type="entry name" value="Multi_Drug_Res"/>
    <property type="match status" value="1"/>
</dbReference>
<evidence type="ECO:0000256" key="6">
    <source>
        <dbReference type="ARBA" id="ARBA00023136"/>
    </source>
</evidence>
<accession>A0A1H9R3Q6</accession>
<reference evidence="9 10" key="1">
    <citation type="submission" date="2016-10" db="EMBL/GenBank/DDBJ databases">
        <authorList>
            <person name="de Groot N.N."/>
        </authorList>
    </citation>
    <scope>NUCLEOTIDE SEQUENCE [LARGE SCALE GENOMIC DNA]</scope>
    <source>
        <strain evidence="9 10">CGMCC 1.7727</strain>
    </source>
</reference>
<evidence type="ECO:0000256" key="2">
    <source>
        <dbReference type="ARBA" id="ARBA00022448"/>
    </source>
</evidence>
<evidence type="ECO:0000313" key="10">
    <source>
        <dbReference type="Proteomes" id="UP000199687"/>
    </source>
</evidence>
<dbReference type="Gene3D" id="1.10.3730.20">
    <property type="match status" value="1"/>
</dbReference>
<dbReference type="OrthoDB" id="21828at2"/>
<dbReference type="PANTHER" id="PTHR30561:SF0">
    <property type="entry name" value="GUANIDINIUM EXPORTER"/>
    <property type="match status" value="1"/>
</dbReference>
<protein>
    <submittedName>
        <fullName evidence="9">Paired small multidrug resistance pump</fullName>
    </submittedName>
</protein>
<feature type="transmembrane region" description="Helical" evidence="8">
    <location>
        <begin position="6"/>
        <end position="25"/>
    </location>
</feature>
<keyword evidence="6 8" id="KW-0472">Membrane</keyword>
<comment type="subcellular location">
    <subcellularLocation>
        <location evidence="1 7">Cell membrane</location>
        <topology evidence="1 7">Multi-pass membrane protein</topology>
    </subcellularLocation>
</comment>
<evidence type="ECO:0000256" key="7">
    <source>
        <dbReference type="RuleBase" id="RU003942"/>
    </source>
</evidence>
<proteinExistence type="inferred from homology"/>
<name>A0A1H9R3Q6_9BACI</name>
<evidence type="ECO:0000256" key="4">
    <source>
        <dbReference type="ARBA" id="ARBA00022692"/>
    </source>
</evidence>
<dbReference type="InterPro" id="IPR045324">
    <property type="entry name" value="Small_multidrug_res"/>
</dbReference>
<feature type="transmembrane region" description="Helical" evidence="8">
    <location>
        <begin position="32"/>
        <end position="53"/>
    </location>
</feature>
<evidence type="ECO:0000313" key="9">
    <source>
        <dbReference type="EMBL" id="SER67481.1"/>
    </source>
</evidence>
<dbReference type="GO" id="GO:0005886">
    <property type="term" value="C:plasma membrane"/>
    <property type="evidence" value="ECO:0007669"/>
    <property type="project" value="UniProtKB-SubCell"/>
</dbReference>
<dbReference type="AlphaFoldDB" id="A0A1H9R3Q6"/>
<dbReference type="Proteomes" id="UP000199687">
    <property type="component" value="Unassembled WGS sequence"/>
</dbReference>
<sequence>MEWFVLIASGLFEMAGVIMINRWHVTKKWRELIIMILFFGLSFLGLSYALTYIAMGTAYAIWTGIGAAGGAVVGILFFNEPGNFKRIFFLSLIILSVIGLKLVG</sequence>
<evidence type="ECO:0000256" key="3">
    <source>
        <dbReference type="ARBA" id="ARBA00022475"/>
    </source>
</evidence>
<gene>
    <name evidence="9" type="ORF">SAMN04487944_10814</name>
</gene>
<dbReference type="STRING" id="531814.SAMN04487944_10814"/>
<evidence type="ECO:0000256" key="1">
    <source>
        <dbReference type="ARBA" id="ARBA00004651"/>
    </source>
</evidence>
<evidence type="ECO:0000256" key="8">
    <source>
        <dbReference type="SAM" id="Phobius"/>
    </source>
</evidence>
<keyword evidence="5 8" id="KW-1133">Transmembrane helix</keyword>
<dbReference type="PANTHER" id="PTHR30561">
    <property type="entry name" value="SMR FAMILY PROTON-DEPENDENT DRUG EFFLUX TRANSPORTER SUGE"/>
    <property type="match status" value="1"/>
</dbReference>